<dbReference type="RefSeq" id="XP_040757297.1">
    <property type="nucleotide sequence ID" value="XM_040907460.1"/>
</dbReference>
<proteinExistence type="inferred from homology"/>
<reference evidence="6 7" key="1">
    <citation type="journal article" date="2016" name="Mol. Biol. Evol.">
        <title>Comparative Genomics of Early-Diverging Mushroom-Forming Fungi Provides Insights into the Origins of Lignocellulose Decay Capabilities.</title>
        <authorList>
            <person name="Nagy L.G."/>
            <person name="Riley R."/>
            <person name="Tritt A."/>
            <person name="Adam C."/>
            <person name="Daum C."/>
            <person name="Floudas D."/>
            <person name="Sun H."/>
            <person name="Yadav J.S."/>
            <person name="Pangilinan J."/>
            <person name="Larsson K.H."/>
            <person name="Matsuura K."/>
            <person name="Barry K."/>
            <person name="Labutti K."/>
            <person name="Kuo R."/>
            <person name="Ohm R.A."/>
            <person name="Bhattacharya S.S."/>
            <person name="Shirouzu T."/>
            <person name="Yoshinaga Y."/>
            <person name="Martin F.M."/>
            <person name="Grigoriev I.V."/>
            <person name="Hibbett D.S."/>
        </authorList>
    </citation>
    <scope>NUCLEOTIDE SEQUENCE [LARGE SCALE GENOMIC DNA]</scope>
    <source>
        <strain evidence="6 7">93-53</strain>
    </source>
</reference>
<gene>
    <name evidence="6" type="ORF">LAESUDRAFT_718607</name>
</gene>
<dbReference type="SUPFAM" id="SSF54849">
    <property type="entry name" value="GroEL-intermediate domain like"/>
    <property type="match status" value="1"/>
</dbReference>
<dbReference type="GO" id="GO:0003989">
    <property type="term" value="F:acetyl-CoA carboxylase activity"/>
    <property type="evidence" value="ECO:0007669"/>
    <property type="project" value="InterPro"/>
</dbReference>
<evidence type="ECO:0000259" key="5">
    <source>
        <dbReference type="Pfam" id="PF08326"/>
    </source>
</evidence>
<dbReference type="InterPro" id="IPR002423">
    <property type="entry name" value="Cpn60/GroEL/TCP-1"/>
</dbReference>
<dbReference type="AlphaFoldDB" id="A0A165AS57"/>
<accession>A0A165AS57</accession>
<evidence type="ECO:0000313" key="6">
    <source>
        <dbReference type="EMBL" id="KZS99556.1"/>
    </source>
</evidence>
<protein>
    <submittedName>
        <fullName evidence="6">GroEL equatorial domain-like protein</fullName>
    </submittedName>
</protein>
<keyword evidence="3" id="KW-0067">ATP-binding</keyword>
<keyword evidence="2" id="KW-0547">Nucleotide-binding</keyword>
<evidence type="ECO:0000313" key="7">
    <source>
        <dbReference type="Proteomes" id="UP000076871"/>
    </source>
</evidence>
<dbReference type="InterPro" id="IPR027413">
    <property type="entry name" value="GROEL-like_equatorial_sf"/>
</dbReference>
<dbReference type="InterPro" id="IPR017998">
    <property type="entry name" value="Chaperone_TCP-1"/>
</dbReference>
<keyword evidence="4" id="KW-0143">Chaperone</keyword>
<feature type="domain" description="Acetyl-CoA carboxylase central" evidence="5">
    <location>
        <begin position="75"/>
        <end position="131"/>
    </location>
</feature>
<dbReference type="Pfam" id="PF08326">
    <property type="entry name" value="ACC_central"/>
    <property type="match status" value="1"/>
</dbReference>
<organism evidence="6 7">
    <name type="scientific">Laetiporus sulphureus 93-53</name>
    <dbReference type="NCBI Taxonomy" id="1314785"/>
    <lineage>
        <taxon>Eukaryota</taxon>
        <taxon>Fungi</taxon>
        <taxon>Dikarya</taxon>
        <taxon>Basidiomycota</taxon>
        <taxon>Agaricomycotina</taxon>
        <taxon>Agaricomycetes</taxon>
        <taxon>Polyporales</taxon>
        <taxon>Laetiporus</taxon>
    </lineage>
</organism>
<dbReference type="PANTHER" id="PTHR11353">
    <property type="entry name" value="CHAPERONIN"/>
    <property type="match status" value="1"/>
</dbReference>
<evidence type="ECO:0000256" key="3">
    <source>
        <dbReference type="ARBA" id="ARBA00022840"/>
    </source>
</evidence>
<comment type="similarity">
    <text evidence="1">Belongs to the TCP-1 chaperonin family.</text>
</comment>
<keyword evidence="7" id="KW-1185">Reference proteome</keyword>
<name>A0A165AS57_9APHY</name>
<dbReference type="InterPro" id="IPR027409">
    <property type="entry name" value="GroEL-like_apical_dom_sf"/>
</dbReference>
<dbReference type="SUPFAM" id="SSF48592">
    <property type="entry name" value="GroEL equatorial domain-like"/>
    <property type="match status" value="1"/>
</dbReference>
<dbReference type="InterPro" id="IPR027410">
    <property type="entry name" value="TCP-1-like_intermed_sf"/>
</dbReference>
<sequence length="487" mass="53289">MLSGITSCSRGWSFRRLVIPDQHKAILRTLVASYNAGAAFGFGDFVNGKGLGLMVHSFCSPGIVEVEWLDGASGHTIVELLARYEETEKLFGGSNDARMLALREQHKDDLEKVVQLVHSSFSENKPKRLVAMAWKRSSHISWLHVQLLTLFEHLWAPEMSAVSIAGTCIPNVFVRGLDKMGISPDGDITVTNDGATTSTFGALSKSQDDEIRDGTTGVVDAAHHHRREIAILKCPFEPPRSKTKHKLGITFVEQYLRIREYEQSQFHDMIKLIKDTGANLVICQWGFDDEIIAIATNGRFVPRFEDLTSEKLGHAGIIDACHREVCKPTNSTIFVRGSNKMIVDKAKRTLHDHDALCAVRNMVIDNRIAYGGGAADISCSLAVAKAADEIRSFQQYAMRAFTSALDAVPLALAENSGLTHRDPCGSQGSTALAEQGSELRQIDPADAVTSFARAFEGVDVVISIVGTSSPEYNDALFESAPKSRVDS</sequence>
<evidence type="ECO:0000256" key="4">
    <source>
        <dbReference type="ARBA" id="ARBA00023186"/>
    </source>
</evidence>
<dbReference type="EMBL" id="KV427786">
    <property type="protein sequence ID" value="KZS99556.1"/>
    <property type="molecule type" value="Genomic_DNA"/>
</dbReference>
<dbReference type="STRING" id="1314785.A0A165AS57"/>
<dbReference type="OrthoDB" id="5283654at2759"/>
<dbReference type="Gene3D" id="1.10.560.10">
    <property type="entry name" value="GroEL-like equatorial domain"/>
    <property type="match status" value="2"/>
</dbReference>
<dbReference type="Pfam" id="PF00118">
    <property type="entry name" value="Cpn60_TCP1"/>
    <property type="match status" value="2"/>
</dbReference>
<dbReference type="GO" id="GO:0140662">
    <property type="term" value="F:ATP-dependent protein folding chaperone"/>
    <property type="evidence" value="ECO:0007669"/>
    <property type="project" value="InterPro"/>
</dbReference>
<dbReference type="Gene3D" id="3.50.7.10">
    <property type="entry name" value="GroEL"/>
    <property type="match status" value="2"/>
</dbReference>
<dbReference type="InterPro" id="IPR013537">
    <property type="entry name" value="AcCoA_COase_cen"/>
</dbReference>
<evidence type="ECO:0000256" key="1">
    <source>
        <dbReference type="ARBA" id="ARBA00008020"/>
    </source>
</evidence>
<dbReference type="InParanoid" id="A0A165AS57"/>
<dbReference type="Proteomes" id="UP000076871">
    <property type="component" value="Unassembled WGS sequence"/>
</dbReference>
<evidence type="ECO:0000256" key="2">
    <source>
        <dbReference type="ARBA" id="ARBA00022741"/>
    </source>
</evidence>
<dbReference type="GeneID" id="63824489"/>
<dbReference type="Gene3D" id="3.30.260.10">
    <property type="entry name" value="TCP-1-like chaperonin intermediate domain"/>
    <property type="match status" value="1"/>
</dbReference>
<dbReference type="SUPFAM" id="SSF52029">
    <property type="entry name" value="GroEL apical domain-like"/>
    <property type="match status" value="1"/>
</dbReference>
<dbReference type="GO" id="GO:0006633">
    <property type="term" value="P:fatty acid biosynthetic process"/>
    <property type="evidence" value="ECO:0007669"/>
    <property type="project" value="InterPro"/>
</dbReference>
<dbReference type="GO" id="GO:0005524">
    <property type="term" value="F:ATP binding"/>
    <property type="evidence" value="ECO:0007669"/>
    <property type="project" value="UniProtKB-KW"/>
</dbReference>